<reference evidence="1 2" key="1">
    <citation type="submission" date="2024-05" db="EMBL/GenBank/DDBJ databases">
        <authorList>
            <person name="Liu Q."/>
            <person name="Xin Y.-H."/>
        </authorList>
    </citation>
    <scope>NUCLEOTIDE SEQUENCE [LARGE SCALE GENOMIC DNA]</scope>
    <source>
        <strain evidence="1 2">CGMCC 1.10181</strain>
    </source>
</reference>
<dbReference type="RefSeq" id="WP_343888270.1">
    <property type="nucleotide sequence ID" value="NZ_BAAAEH010000008.1"/>
</dbReference>
<comment type="caution">
    <text evidence="1">The sequence shown here is derived from an EMBL/GenBank/DDBJ whole genome shotgun (WGS) entry which is preliminary data.</text>
</comment>
<gene>
    <name evidence="1" type="ORF">ABC974_12870</name>
</gene>
<dbReference type="Proteomes" id="UP001419910">
    <property type="component" value="Unassembled WGS sequence"/>
</dbReference>
<organism evidence="1 2">
    <name type="scientific">Sphingomonas oligophenolica</name>
    <dbReference type="NCBI Taxonomy" id="301154"/>
    <lineage>
        <taxon>Bacteria</taxon>
        <taxon>Pseudomonadati</taxon>
        <taxon>Pseudomonadota</taxon>
        <taxon>Alphaproteobacteria</taxon>
        <taxon>Sphingomonadales</taxon>
        <taxon>Sphingomonadaceae</taxon>
        <taxon>Sphingomonas</taxon>
    </lineage>
</organism>
<proteinExistence type="predicted"/>
<protein>
    <recommendedName>
        <fullName evidence="3">Flagella basal body P-ring formation protein FlgA C-terminal domain-containing protein</fullName>
    </recommendedName>
</protein>
<name>A0ABU9Y411_9SPHN</name>
<accession>A0ABU9Y411</accession>
<sequence length="146" mass="15240">MVGAVILVALMLGTPEARVAPLPDRERAGCLALTRSVARGATITRESVGPVACRDQVPAPLAFDRASGLVVAARDLDAGAYLGRTIIRDLPDVAKGATLMLVSTQGAVRIERPVTALQPSRSGRVFVRDGDGQIYAAPVDGKKAPR</sequence>
<dbReference type="EMBL" id="JBDIME010000010">
    <property type="protein sequence ID" value="MEN2790524.1"/>
    <property type="molecule type" value="Genomic_DNA"/>
</dbReference>
<evidence type="ECO:0000313" key="2">
    <source>
        <dbReference type="Proteomes" id="UP001419910"/>
    </source>
</evidence>
<evidence type="ECO:0000313" key="1">
    <source>
        <dbReference type="EMBL" id="MEN2790524.1"/>
    </source>
</evidence>
<evidence type="ECO:0008006" key="3">
    <source>
        <dbReference type="Google" id="ProtNLM"/>
    </source>
</evidence>
<keyword evidence="2" id="KW-1185">Reference proteome</keyword>